<protein>
    <submittedName>
        <fullName evidence="1">Uncharacterized protein</fullName>
    </submittedName>
</protein>
<dbReference type="Proteomes" id="UP000663440">
    <property type="component" value="Chromosome"/>
</dbReference>
<proteinExistence type="predicted"/>
<accession>A0ABX7QCD4</accession>
<name>A0ABX7QCD4_9FLAO</name>
<evidence type="ECO:0000313" key="2">
    <source>
        <dbReference type="Proteomes" id="UP000663440"/>
    </source>
</evidence>
<dbReference type="RefSeq" id="WP_207295593.1">
    <property type="nucleotide sequence ID" value="NZ_CP071448.1"/>
</dbReference>
<organism evidence="1 2">
    <name type="scientific">Flavobacterium endoglycinae</name>
    <dbReference type="NCBI Taxonomy" id="2816357"/>
    <lineage>
        <taxon>Bacteria</taxon>
        <taxon>Pseudomonadati</taxon>
        <taxon>Bacteroidota</taxon>
        <taxon>Flavobacteriia</taxon>
        <taxon>Flavobacteriales</taxon>
        <taxon>Flavobacteriaceae</taxon>
        <taxon>Flavobacterium</taxon>
    </lineage>
</organism>
<dbReference type="EMBL" id="CP071448">
    <property type="protein sequence ID" value="QSW88390.1"/>
    <property type="molecule type" value="Genomic_DNA"/>
</dbReference>
<gene>
    <name evidence="1" type="ORF">J0383_19305</name>
</gene>
<reference evidence="1 2" key="1">
    <citation type="submission" date="2021-03" db="EMBL/GenBank/DDBJ databases">
        <title>Flavobacterium kribbensis sp. nov, an endophytic bacteria, isolated from soybean.</title>
        <authorList>
            <person name="Lee J."/>
            <person name="Seo J."/>
        </authorList>
    </citation>
    <scope>NUCLEOTIDE SEQUENCE [LARGE SCALE GENOMIC DNA]</scope>
    <source>
        <strain evidence="1 2">BB8</strain>
    </source>
</reference>
<keyword evidence="2" id="KW-1185">Reference proteome</keyword>
<evidence type="ECO:0000313" key="1">
    <source>
        <dbReference type="EMBL" id="QSW88390.1"/>
    </source>
</evidence>
<sequence length="100" mass="11323">MNKHTVIFKTGQLILPDETDLHFVTDLLHAGQLELDYIGASADRQNDHPEEISLLLFHFETQDTLDYDMTESQLNYLLSGLLKKGNPTITTKGNDITVHL</sequence>